<dbReference type="Gene3D" id="3.90.226.10">
    <property type="entry name" value="2-enoyl-CoA Hydratase, Chain A, domain 1"/>
    <property type="match status" value="1"/>
</dbReference>
<evidence type="ECO:0000256" key="2">
    <source>
        <dbReference type="ARBA" id="ARBA00022670"/>
    </source>
</evidence>
<dbReference type="PANTHER" id="PTHR33209">
    <property type="entry name" value="PROTEASE 4"/>
    <property type="match status" value="1"/>
</dbReference>
<evidence type="ECO:0000313" key="7">
    <source>
        <dbReference type="Proteomes" id="UP000196205"/>
    </source>
</evidence>
<keyword evidence="3 6" id="KW-0378">Hydrolase</keyword>
<proteinExistence type="inferred from homology"/>
<dbReference type="EC" id="3.4.21.-" evidence="6"/>
<dbReference type="PANTHER" id="PTHR33209:SF1">
    <property type="entry name" value="PEPTIDASE S49 DOMAIN-CONTAINING PROTEIN"/>
    <property type="match status" value="1"/>
</dbReference>
<accession>A0A1Y0YCP1</accession>
<comment type="similarity">
    <text evidence="1">Belongs to the peptidase S49 family.</text>
</comment>
<feature type="domain" description="Peptidase S49" evidence="5">
    <location>
        <begin position="129"/>
        <end position="272"/>
    </location>
</feature>
<keyword evidence="2 6" id="KW-0645">Protease</keyword>
<dbReference type="OrthoDB" id="266140at2"/>
<evidence type="ECO:0000256" key="3">
    <source>
        <dbReference type="ARBA" id="ARBA00022801"/>
    </source>
</evidence>
<keyword evidence="4" id="KW-0720">Serine protease</keyword>
<dbReference type="SUPFAM" id="SSF52096">
    <property type="entry name" value="ClpP/crotonase"/>
    <property type="match status" value="1"/>
</dbReference>
<protein>
    <submittedName>
        <fullName evidence="6">Putative protease</fullName>
        <ecNumber evidence="6">3.4.21.-</ecNumber>
    </submittedName>
</protein>
<dbReference type="Pfam" id="PF01343">
    <property type="entry name" value="Peptidase_S49"/>
    <property type="match status" value="1"/>
</dbReference>
<dbReference type="InterPro" id="IPR002142">
    <property type="entry name" value="Peptidase_S49"/>
</dbReference>
<dbReference type="RefSeq" id="WP_087652038.1">
    <property type="nucleotide sequence ID" value="NZ_CP021509.1"/>
</dbReference>
<dbReference type="GO" id="GO:0008236">
    <property type="term" value="F:serine-type peptidase activity"/>
    <property type="evidence" value="ECO:0007669"/>
    <property type="project" value="UniProtKB-KW"/>
</dbReference>
<evidence type="ECO:0000256" key="4">
    <source>
        <dbReference type="ARBA" id="ARBA00022825"/>
    </source>
</evidence>
<dbReference type="CDD" id="cd07022">
    <property type="entry name" value="S49_Sppa_36K_type"/>
    <property type="match status" value="1"/>
</dbReference>
<dbReference type="AlphaFoldDB" id="A0A1Y0YCP1"/>
<sequence length="276" mass="29350">MKQYAHTQALIGAPLALSSRKLDIVRGLLASGADDKALFGPVDDEARYAAQSITENISGIAVISIKGILLPGSCNGWWWGGATFYDDISNAINLAAQDETVRGIILHVNSPGGAVAGCFDTGDRIYAARESKPVIAIVDEQACSAAYALTCSAETIVLPRTGEVGSIGVVYLHADITKFLDETGIKVTTFQTGARKTDTYPTTPMSEDAQKIIQSDIESMGKLFFETVARNRGLSAQDVQDMEAGLFYGQNAVSAGLADAVMSRDSAFLDFMAHLK</sequence>
<dbReference type="InterPro" id="IPR033855">
    <property type="entry name" value="Protein_C"/>
</dbReference>
<dbReference type="InterPro" id="IPR029045">
    <property type="entry name" value="ClpP/crotonase-like_dom_sf"/>
</dbReference>
<evidence type="ECO:0000259" key="5">
    <source>
        <dbReference type="Pfam" id="PF01343"/>
    </source>
</evidence>
<reference evidence="6 7" key="1">
    <citation type="submission" date="2017-05" db="EMBL/GenBank/DDBJ databases">
        <title>Genome sequence of Acetobacter pasteurianus subsp. pasteurianus strain SRCM101342.</title>
        <authorList>
            <person name="Cho S.H."/>
        </authorList>
    </citation>
    <scope>NUCLEOTIDE SEQUENCE [LARGE SCALE GENOMIC DNA]</scope>
    <source>
        <strain evidence="6 7">SRCM101342</strain>
    </source>
</reference>
<dbReference type="GO" id="GO:0006508">
    <property type="term" value="P:proteolysis"/>
    <property type="evidence" value="ECO:0007669"/>
    <property type="project" value="UniProtKB-KW"/>
</dbReference>
<evidence type="ECO:0000313" key="6">
    <source>
        <dbReference type="EMBL" id="ARW48735.1"/>
    </source>
</evidence>
<evidence type="ECO:0000256" key="1">
    <source>
        <dbReference type="ARBA" id="ARBA00008683"/>
    </source>
</evidence>
<gene>
    <name evidence="6" type="primary">sppA</name>
    <name evidence="6" type="ORF">S1001342_02436</name>
</gene>
<dbReference type="EMBL" id="CP021509">
    <property type="protein sequence ID" value="ARW48735.1"/>
    <property type="molecule type" value="Genomic_DNA"/>
</dbReference>
<dbReference type="Proteomes" id="UP000196205">
    <property type="component" value="Chromosome"/>
</dbReference>
<name>A0A1Y0YCP1_ACEPA</name>
<organism evidence="6 7">
    <name type="scientific">Acetobacter pasteurianus subsp. pasteurianus</name>
    <dbReference type="NCBI Taxonomy" id="481145"/>
    <lineage>
        <taxon>Bacteria</taxon>
        <taxon>Pseudomonadati</taxon>
        <taxon>Pseudomonadota</taxon>
        <taxon>Alphaproteobacteria</taxon>
        <taxon>Acetobacterales</taxon>
        <taxon>Acetobacteraceae</taxon>
        <taxon>Acetobacter</taxon>
    </lineage>
</organism>